<protein>
    <submittedName>
        <fullName evidence="2">Alpha/beta fold hydrolase</fullName>
    </submittedName>
</protein>
<dbReference type="GO" id="GO:0016787">
    <property type="term" value="F:hydrolase activity"/>
    <property type="evidence" value="ECO:0007669"/>
    <property type="project" value="UniProtKB-KW"/>
</dbReference>
<evidence type="ECO:0000259" key="1">
    <source>
        <dbReference type="Pfam" id="PF00561"/>
    </source>
</evidence>
<dbReference type="InterPro" id="IPR029058">
    <property type="entry name" value="AB_hydrolase_fold"/>
</dbReference>
<comment type="caution">
    <text evidence="2">The sequence shown here is derived from an EMBL/GenBank/DDBJ whole genome shotgun (WGS) entry which is preliminary data.</text>
</comment>
<proteinExistence type="predicted"/>
<accession>A0ABS3U856</accession>
<organism evidence="2 3">
    <name type="scientific">Glycomyces niveus</name>
    <dbReference type="NCBI Taxonomy" id="2820287"/>
    <lineage>
        <taxon>Bacteria</taxon>
        <taxon>Bacillati</taxon>
        <taxon>Actinomycetota</taxon>
        <taxon>Actinomycetes</taxon>
        <taxon>Glycomycetales</taxon>
        <taxon>Glycomycetaceae</taxon>
        <taxon>Glycomyces</taxon>
    </lineage>
</organism>
<name>A0ABS3U856_9ACTN</name>
<dbReference type="Gene3D" id="3.40.50.1820">
    <property type="entry name" value="alpha/beta hydrolase"/>
    <property type="match status" value="1"/>
</dbReference>
<reference evidence="2 3" key="1">
    <citation type="submission" date="2021-03" db="EMBL/GenBank/DDBJ databases">
        <title>Glycomyces sp. nov., a novel actinomycete isolated from soil.</title>
        <authorList>
            <person name="Yang X."/>
            <person name="Xu X."/>
        </authorList>
    </citation>
    <scope>NUCLEOTIDE SEQUENCE [LARGE SCALE GENOMIC DNA]</scope>
    <source>
        <strain evidence="2 3">NEAU-S30</strain>
    </source>
</reference>
<dbReference type="EMBL" id="JAGFNP010000012">
    <property type="protein sequence ID" value="MBO3734946.1"/>
    <property type="molecule type" value="Genomic_DNA"/>
</dbReference>
<feature type="domain" description="AB hydrolase-1" evidence="1">
    <location>
        <begin position="16"/>
        <end position="76"/>
    </location>
</feature>
<keyword evidence="3" id="KW-1185">Reference proteome</keyword>
<sequence length="87" mass="9571">MSDLHWHDTGSGRLPVFLHGGFLDHRMWEDQIPAFAADHRVIAPDARGHGRSSNASGPYRHGDDFAALLRHLDTGPATPTWCAASTR</sequence>
<dbReference type="SUPFAM" id="SSF53474">
    <property type="entry name" value="alpha/beta-Hydrolases"/>
    <property type="match status" value="1"/>
</dbReference>
<evidence type="ECO:0000313" key="2">
    <source>
        <dbReference type="EMBL" id="MBO3734946.1"/>
    </source>
</evidence>
<gene>
    <name evidence="2" type="ORF">J5V16_19125</name>
</gene>
<dbReference type="InterPro" id="IPR000073">
    <property type="entry name" value="AB_hydrolase_1"/>
</dbReference>
<evidence type="ECO:0000313" key="3">
    <source>
        <dbReference type="Proteomes" id="UP000681341"/>
    </source>
</evidence>
<keyword evidence="2" id="KW-0378">Hydrolase</keyword>
<dbReference type="Proteomes" id="UP000681341">
    <property type="component" value="Unassembled WGS sequence"/>
</dbReference>
<dbReference type="Pfam" id="PF00561">
    <property type="entry name" value="Abhydrolase_1"/>
    <property type="match status" value="1"/>
</dbReference>